<gene>
    <name evidence="2" type="ORF">ACE11A_19970</name>
</gene>
<proteinExistence type="predicted"/>
<name>A0ABV4ZR67_9ACTN</name>
<dbReference type="Proteomes" id="UP001577267">
    <property type="component" value="Unassembled WGS sequence"/>
</dbReference>
<organism evidence="2 3">
    <name type="scientific">Streptomyces carpaticus</name>
    <dbReference type="NCBI Taxonomy" id="285558"/>
    <lineage>
        <taxon>Bacteria</taxon>
        <taxon>Bacillati</taxon>
        <taxon>Actinomycetota</taxon>
        <taxon>Actinomycetes</taxon>
        <taxon>Kitasatosporales</taxon>
        <taxon>Streptomycetaceae</taxon>
        <taxon>Streptomyces</taxon>
    </lineage>
</organism>
<dbReference type="EMBL" id="JBHGBT010000020">
    <property type="protein sequence ID" value="MFB4196620.1"/>
    <property type="molecule type" value="Genomic_DNA"/>
</dbReference>
<protein>
    <submittedName>
        <fullName evidence="2">Uncharacterized protein</fullName>
    </submittedName>
</protein>
<keyword evidence="3" id="KW-1185">Reference proteome</keyword>
<evidence type="ECO:0000256" key="1">
    <source>
        <dbReference type="SAM" id="MobiDB-lite"/>
    </source>
</evidence>
<feature type="region of interest" description="Disordered" evidence="1">
    <location>
        <begin position="35"/>
        <end position="57"/>
    </location>
</feature>
<sequence length="277" mass="29304">MTVGLLHAATQGALADEQDPDCYVSTPEGVKYVCSAQRPGGDGDGGSGGSGGGGGPARPSCDLSIVGESTNRWCEGEYACWANIPSAAYPTPDKWPAGQPSEDSVYIYKNCQNGEGDRYDEWGWHTPQEDTGPSLQERAMMAFGQLNTPEFSLAFSPPGHSIIYIDTWWWAEGAPAGEIRGSSALGVVAVGTPSHIEVDPGDGSGVMTCDFVTSESDACSYTYSRSGDYTTSGRLVYDVHFEYDGTTLELPGLPDSLESAWQESGITVTESQAVVVP</sequence>
<dbReference type="RefSeq" id="WP_375064671.1">
    <property type="nucleotide sequence ID" value="NZ_JBHGBT010000020.1"/>
</dbReference>
<accession>A0ABV4ZR67</accession>
<reference evidence="2 3" key="1">
    <citation type="submission" date="2024-09" db="EMBL/GenBank/DDBJ databases">
        <title>Draft genome sequence of multifaceted antimicrobials producing Streptomyces sp. strain FH1.</title>
        <authorList>
            <person name="Hassan F."/>
            <person name="Ali H."/>
            <person name="Hassan N."/>
            <person name="Nawaz A."/>
        </authorList>
    </citation>
    <scope>NUCLEOTIDE SEQUENCE [LARGE SCALE GENOMIC DNA]</scope>
    <source>
        <strain evidence="2 3">FH1</strain>
    </source>
</reference>
<comment type="caution">
    <text evidence="2">The sequence shown here is derived from an EMBL/GenBank/DDBJ whole genome shotgun (WGS) entry which is preliminary data.</text>
</comment>
<feature type="compositionally biased region" description="Gly residues" evidence="1">
    <location>
        <begin position="40"/>
        <end position="56"/>
    </location>
</feature>
<evidence type="ECO:0000313" key="2">
    <source>
        <dbReference type="EMBL" id="MFB4196620.1"/>
    </source>
</evidence>
<evidence type="ECO:0000313" key="3">
    <source>
        <dbReference type="Proteomes" id="UP001577267"/>
    </source>
</evidence>